<reference evidence="2 3" key="1">
    <citation type="submission" date="2019-07" db="EMBL/GenBank/DDBJ databases">
        <title>Genomic Encyclopedia of Archaeal and Bacterial Type Strains, Phase II (KMG-II): from individual species to whole genera.</title>
        <authorList>
            <person name="Goeker M."/>
        </authorList>
    </citation>
    <scope>NUCLEOTIDE SEQUENCE [LARGE SCALE GENOMIC DNA]</scope>
    <source>
        <strain evidence="2 3">ATCC BAA-252</strain>
    </source>
</reference>
<protein>
    <submittedName>
        <fullName evidence="2">Uncharacterized protein</fullName>
    </submittedName>
</protein>
<accession>A0A562TI93</accession>
<dbReference type="RefSeq" id="WP_145340846.1">
    <property type="nucleotide sequence ID" value="NZ_SMLY01000062.1"/>
</dbReference>
<feature type="compositionally biased region" description="Basic and acidic residues" evidence="1">
    <location>
        <begin position="198"/>
        <end position="212"/>
    </location>
</feature>
<feature type="compositionally biased region" description="Polar residues" evidence="1">
    <location>
        <begin position="60"/>
        <end position="69"/>
    </location>
</feature>
<dbReference type="Proteomes" id="UP000320593">
    <property type="component" value="Unassembled WGS sequence"/>
</dbReference>
<dbReference type="EMBL" id="VLLF01000001">
    <property type="protein sequence ID" value="TWI93387.1"/>
    <property type="molecule type" value="Genomic_DNA"/>
</dbReference>
<evidence type="ECO:0000313" key="3">
    <source>
        <dbReference type="Proteomes" id="UP000320593"/>
    </source>
</evidence>
<feature type="region of interest" description="Disordered" evidence="1">
    <location>
        <begin position="1"/>
        <end position="69"/>
    </location>
</feature>
<comment type="caution">
    <text evidence="2">The sequence shown here is derived from an EMBL/GenBank/DDBJ whole genome shotgun (WGS) entry which is preliminary data.</text>
</comment>
<gene>
    <name evidence="2" type="ORF">JM93_00943</name>
</gene>
<dbReference type="OrthoDB" id="10017778at2"/>
<dbReference type="AlphaFoldDB" id="A0A562TI93"/>
<feature type="region of interest" description="Disordered" evidence="1">
    <location>
        <begin position="198"/>
        <end position="220"/>
    </location>
</feature>
<evidence type="ECO:0000256" key="1">
    <source>
        <dbReference type="SAM" id="MobiDB-lite"/>
    </source>
</evidence>
<proteinExistence type="predicted"/>
<name>A0A562TI93_9HYPH</name>
<organism evidence="2 3">
    <name type="scientific">Roseibium hamelinense</name>
    <dbReference type="NCBI Taxonomy" id="150831"/>
    <lineage>
        <taxon>Bacteria</taxon>
        <taxon>Pseudomonadati</taxon>
        <taxon>Pseudomonadota</taxon>
        <taxon>Alphaproteobacteria</taxon>
        <taxon>Hyphomicrobiales</taxon>
        <taxon>Stappiaceae</taxon>
        <taxon>Roseibium</taxon>
    </lineage>
</organism>
<keyword evidence="3" id="KW-1185">Reference proteome</keyword>
<evidence type="ECO:0000313" key="2">
    <source>
        <dbReference type="EMBL" id="TWI93387.1"/>
    </source>
</evidence>
<sequence length="248" mass="26718">MLSDATVASPLRTPASQTPVKPGQAAQAERAEKANTQAATPPPFAQEAVDLSALAKPDQPLNTRQQSDGSGLASLELVEDYSAAFQAWSEANREAGSIWANDRTEEALKAFEELYDRIEKTEPVAARVLDTEEAEEARRRFEGVEPNIQSENGLVAFISEGLRYNFEPDGQVTVNAQGVPTSEQQKQSWLESLRETLKGSDDGLREGERKTLAEQASQKATDAVARMGALENAYGIGGFSGSITDTTA</sequence>